<gene>
    <name evidence="2" type="ORF">GCM10025881_07690</name>
</gene>
<keyword evidence="3" id="KW-1185">Reference proteome</keyword>
<organism evidence="2 3">
    <name type="scientific">Pseudolysinimonas kribbensis</name>
    <dbReference type="NCBI Taxonomy" id="433641"/>
    <lineage>
        <taxon>Bacteria</taxon>
        <taxon>Bacillati</taxon>
        <taxon>Actinomycetota</taxon>
        <taxon>Actinomycetes</taxon>
        <taxon>Micrococcales</taxon>
        <taxon>Microbacteriaceae</taxon>
        <taxon>Pseudolysinimonas</taxon>
    </lineage>
</organism>
<keyword evidence="1" id="KW-0472">Membrane</keyword>
<reference evidence="3" key="1">
    <citation type="journal article" date="2019" name="Int. J. Syst. Evol. Microbiol.">
        <title>The Global Catalogue of Microorganisms (GCM) 10K type strain sequencing project: providing services to taxonomists for standard genome sequencing and annotation.</title>
        <authorList>
            <consortium name="The Broad Institute Genomics Platform"/>
            <consortium name="The Broad Institute Genome Sequencing Center for Infectious Disease"/>
            <person name="Wu L."/>
            <person name="Ma J."/>
        </authorList>
    </citation>
    <scope>NUCLEOTIDE SEQUENCE [LARGE SCALE GENOMIC DNA]</scope>
    <source>
        <strain evidence="3">NBRC 108894</strain>
    </source>
</reference>
<dbReference type="Proteomes" id="UP001157034">
    <property type="component" value="Unassembled WGS sequence"/>
</dbReference>
<evidence type="ECO:0000313" key="2">
    <source>
        <dbReference type="EMBL" id="GMA93945.1"/>
    </source>
</evidence>
<dbReference type="EMBL" id="BSVB01000001">
    <property type="protein sequence ID" value="GMA93945.1"/>
    <property type="molecule type" value="Genomic_DNA"/>
</dbReference>
<name>A0ABQ6K035_9MICO</name>
<proteinExistence type="predicted"/>
<sequence length="71" mass="7297">MSSTAHILSAGAVRRRAPWDVALSVVLLVVAYLAYWIGTVFAFVSLSILAPCPDGVCGTAQAGACSSSRPS</sequence>
<evidence type="ECO:0000313" key="3">
    <source>
        <dbReference type="Proteomes" id="UP001157034"/>
    </source>
</evidence>
<accession>A0ABQ6K035</accession>
<feature type="transmembrane region" description="Helical" evidence="1">
    <location>
        <begin position="21"/>
        <end position="44"/>
    </location>
</feature>
<keyword evidence="1" id="KW-1133">Transmembrane helix</keyword>
<dbReference type="RefSeq" id="WP_284252959.1">
    <property type="nucleotide sequence ID" value="NZ_BSVB01000001.1"/>
</dbReference>
<evidence type="ECO:0000256" key="1">
    <source>
        <dbReference type="SAM" id="Phobius"/>
    </source>
</evidence>
<protein>
    <submittedName>
        <fullName evidence="2">Uncharacterized protein</fullName>
    </submittedName>
</protein>
<comment type="caution">
    <text evidence="2">The sequence shown here is derived from an EMBL/GenBank/DDBJ whole genome shotgun (WGS) entry which is preliminary data.</text>
</comment>
<keyword evidence="1" id="KW-0812">Transmembrane</keyword>